<evidence type="ECO:0000313" key="1">
    <source>
        <dbReference type="EMBL" id="OWK27557.1"/>
    </source>
</evidence>
<comment type="caution">
    <text evidence="1">The sequence shown here is derived from an EMBL/GenBank/DDBJ whole genome shotgun (WGS) entry which is preliminary data.</text>
</comment>
<protein>
    <submittedName>
        <fullName evidence="1">Uncharacterized protein</fullName>
    </submittedName>
</protein>
<evidence type="ECO:0000313" key="2">
    <source>
        <dbReference type="Proteomes" id="UP000197290"/>
    </source>
</evidence>
<dbReference type="OrthoDB" id="7563194at2"/>
<reference evidence="1 2" key="1">
    <citation type="submission" date="2017-03" db="EMBL/GenBank/DDBJ databases">
        <title>Genome sequence of Sphingomonas dokdonensis DSM 21029.</title>
        <authorList>
            <person name="Poehlein A."/>
            <person name="Wuebbeler J.H."/>
            <person name="Steinbuechel A."/>
            <person name="Daniel R."/>
        </authorList>
    </citation>
    <scope>NUCLEOTIDE SEQUENCE [LARGE SCALE GENOMIC DNA]</scope>
    <source>
        <strain evidence="1 2">DSM 21029</strain>
    </source>
</reference>
<dbReference type="RefSeq" id="WP_088368541.1">
    <property type="nucleotide sequence ID" value="NZ_NBBI01000013.1"/>
</dbReference>
<accession>A0A245ZCY1</accession>
<gene>
    <name evidence="1" type="ORF">SPDO_32400</name>
</gene>
<organism evidence="1 2">
    <name type="scientific">Sphingomonas dokdonensis</name>
    <dbReference type="NCBI Taxonomy" id="344880"/>
    <lineage>
        <taxon>Bacteria</taxon>
        <taxon>Pseudomonadati</taxon>
        <taxon>Pseudomonadota</taxon>
        <taxon>Alphaproteobacteria</taxon>
        <taxon>Sphingomonadales</taxon>
        <taxon>Sphingomonadaceae</taxon>
        <taxon>Sphingomonas</taxon>
    </lineage>
</organism>
<keyword evidence="2" id="KW-1185">Reference proteome</keyword>
<proteinExistence type="predicted"/>
<dbReference type="AlphaFoldDB" id="A0A245ZCY1"/>
<name>A0A245ZCY1_9SPHN</name>
<dbReference type="EMBL" id="NBBI01000013">
    <property type="protein sequence ID" value="OWK27557.1"/>
    <property type="molecule type" value="Genomic_DNA"/>
</dbReference>
<sequence length="153" mass="17006">MPTIAKARTSWTATVKFTPGSYIKTRRTAQQLSLQYVAARIATHPHVPEHDRMAWLEAIEADQVPASIHTIDALRSVFRFDRSVLDSLAAIARGERDPIHTPRICRVCACSWRCPCTQAREECAWVEGQDLCTACQESAAPQSETEPMRGAVA</sequence>
<dbReference type="Proteomes" id="UP000197290">
    <property type="component" value="Unassembled WGS sequence"/>
</dbReference>